<feature type="signal peptide" evidence="1">
    <location>
        <begin position="1"/>
        <end position="22"/>
    </location>
</feature>
<name>A0A7W9D4T1_9HYPH</name>
<organism evidence="2 3">
    <name type="scientific">Rhizobium paranaense</name>
    <dbReference type="NCBI Taxonomy" id="1650438"/>
    <lineage>
        <taxon>Bacteria</taxon>
        <taxon>Pseudomonadati</taxon>
        <taxon>Pseudomonadota</taxon>
        <taxon>Alphaproteobacteria</taxon>
        <taxon>Hyphomicrobiales</taxon>
        <taxon>Rhizobiaceae</taxon>
        <taxon>Rhizobium/Agrobacterium group</taxon>
        <taxon>Rhizobium</taxon>
    </lineage>
</organism>
<keyword evidence="1" id="KW-0732">Signal</keyword>
<evidence type="ECO:0000313" key="2">
    <source>
        <dbReference type="EMBL" id="MBB5577789.1"/>
    </source>
</evidence>
<evidence type="ECO:0000313" key="3">
    <source>
        <dbReference type="Proteomes" id="UP000549882"/>
    </source>
</evidence>
<gene>
    <name evidence="2" type="ORF">GGD50_006444</name>
</gene>
<dbReference type="Pfam" id="PF06823">
    <property type="entry name" value="DUF1236"/>
    <property type="match status" value="1"/>
</dbReference>
<dbReference type="InterPro" id="IPR009642">
    <property type="entry name" value="DUF1236"/>
</dbReference>
<dbReference type="RefSeq" id="WP_183941027.1">
    <property type="nucleotide sequence ID" value="NZ_JACHBI010000025.1"/>
</dbReference>
<proteinExistence type="predicted"/>
<sequence>MKTKLIVSAAAAFGLLAGSAFAQSSTVTGAAGGAVTGAVVGGPIGAAVGGVAGAIVGTAIDPPPQKVITYVQEQPLPPAETVVQDKIIVGQRLPETVVVTPVPDNPTYAYAVVNHERVIIQPKTRKVVKILD</sequence>
<evidence type="ECO:0000256" key="1">
    <source>
        <dbReference type="SAM" id="SignalP"/>
    </source>
</evidence>
<dbReference type="AlphaFoldDB" id="A0A7W9D4T1"/>
<evidence type="ECO:0008006" key="4">
    <source>
        <dbReference type="Google" id="ProtNLM"/>
    </source>
</evidence>
<keyword evidence="3" id="KW-1185">Reference proteome</keyword>
<dbReference type="Proteomes" id="UP000549882">
    <property type="component" value="Unassembled WGS sequence"/>
</dbReference>
<reference evidence="2 3" key="1">
    <citation type="submission" date="2020-08" db="EMBL/GenBank/DDBJ databases">
        <title>Genomic Encyclopedia of Type Strains, Phase IV (KMG-V): Genome sequencing to study the core and pangenomes of soil and plant-associated prokaryotes.</title>
        <authorList>
            <person name="Whitman W."/>
        </authorList>
    </citation>
    <scope>NUCLEOTIDE SEQUENCE [LARGE SCALE GENOMIC DNA]</scope>
    <source>
        <strain evidence="2 3">SEMIA 4064</strain>
    </source>
</reference>
<dbReference type="EMBL" id="JACHBI010000025">
    <property type="protein sequence ID" value="MBB5577789.1"/>
    <property type="molecule type" value="Genomic_DNA"/>
</dbReference>
<feature type="chain" id="PRO_5030827100" description="DUF1236 domain-containing protein" evidence="1">
    <location>
        <begin position="23"/>
        <end position="132"/>
    </location>
</feature>
<accession>A0A7W9D4T1</accession>
<comment type="caution">
    <text evidence="2">The sequence shown here is derived from an EMBL/GenBank/DDBJ whole genome shotgun (WGS) entry which is preliminary data.</text>
</comment>
<protein>
    <recommendedName>
        <fullName evidence="4">DUF1236 domain-containing protein</fullName>
    </recommendedName>
</protein>